<dbReference type="EMBL" id="JANAWD010000003">
    <property type="protein sequence ID" value="KAJ3492098.1"/>
    <property type="molecule type" value="Genomic_DNA"/>
</dbReference>
<accession>A0AAD5YM81</accession>
<proteinExistence type="predicted"/>
<reference evidence="1" key="1">
    <citation type="submission" date="2022-07" db="EMBL/GenBank/DDBJ databases">
        <title>Genome Sequence of Physisporinus lineatus.</title>
        <authorList>
            <person name="Buettner E."/>
        </authorList>
    </citation>
    <scope>NUCLEOTIDE SEQUENCE</scope>
    <source>
        <strain evidence="1">VT162</strain>
    </source>
</reference>
<organism evidence="1 2">
    <name type="scientific">Meripilus lineatus</name>
    <dbReference type="NCBI Taxonomy" id="2056292"/>
    <lineage>
        <taxon>Eukaryota</taxon>
        <taxon>Fungi</taxon>
        <taxon>Dikarya</taxon>
        <taxon>Basidiomycota</taxon>
        <taxon>Agaricomycotina</taxon>
        <taxon>Agaricomycetes</taxon>
        <taxon>Polyporales</taxon>
        <taxon>Meripilaceae</taxon>
        <taxon>Meripilus</taxon>
    </lineage>
</organism>
<sequence>MSDPGHNDHPNLVYRSDFYTTSFPKPTGRFATIPVKSLRGVFDTRLNSVWHIVGPQIRDLIKARNVRWTSIDPARFFTHGKDEQGTLGPVVIWIGVKSGSTSSEMAHEVSQQILDLLRKSRVEDVVVEWREAEPQTLAGHPLLPHVSLIDASHHVRRFLTALHGVPLATEELEDSQGTLTLWFHENKDEDGNPSDKVFGLSSCHVLHKDSNTEYEFKEGAVKNHVRVCGMRRFQRGLDDIDTAISRHRASAACWTVDIASCQKQVQDPQTAEEIRQCQRKLEEEEEAITDLEGLHSEVTTYWSDIELQRNIGYVQYAPPISVDVGEDGIKYTSDWGVFLATEARVKPEFQGNVVDIGAFRFVFLYLPLTKKFNSYPGSKYAPSVFKEMFHPIDFGPNTFRYPVKRKLRIVGCATEEDLATPSTFDSEGQLCLIVGKDGNTTGLTAGVYAGLKSFARNDAGVESMELGIYNLDRKTGLVFSAKGDSGSLVWHMQNGQAYIVGQIHSGRNKGGSTGNHVTYCTPGWFLLEQVKKKFKYADFYRSAWGA</sequence>
<name>A0AAD5YM81_9APHY</name>
<keyword evidence="2" id="KW-1185">Reference proteome</keyword>
<evidence type="ECO:0000313" key="2">
    <source>
        <dbReference type="Proteomes" id="UP001212997"/>
    </source>
</evidence>
<gene>
    <name evidence="1" type="ORF">NLI96_g246</name>
</gene>
<dbReference type="Proteomes" id="UP001212997">
    <property type="component" value="Unassembled WGS sequence"/>
</dbReference>
<dbReference type="AlphaFoldDB" id="A0AAD5YM81"/>
<protein>
    <submittedName>
        <fullName evidence="1">Uncharacterized protein</fullName>
    </submittedName>
</protein>
<comment type="caution">
    <text evidence="1">The sequence shown here is derived from an EMBL/GenBank/DDBJ whole genome shotgun (WGS) entry which is preliminary data.</text>
</comment>
<evidence type="ECO:0000313" key="1">
    <source>
        <dbReference type="EMBL" id="KAJ3492098.1"/>
    </source>
</evidence>